<accession>A0AAD1UHW7</accession>
<feature type="region of interest" description="Disordered" evidence="1">
    <location>
        <begin position="178"/>
        <end position="229"/>
    </location>
</feature>
<dbReference type="EMBL" id="CAMPGE010008071">
    <property type="protein sequence ID" value="CAI2366982.1"/>
    <property type="molecule type" value="Genomic_DNA"/>
</dbReference>
<dbReference type="AlphaFoldDB" id="A0AAD1UHW7"/>
<gene>
    <name evidence="2" type="ORF">ECRASSUSDP1_LOCUS8258</name>
</gene>
<feature type="region of interest" description="Disordered" evidence="1">
    <location>
        <begin position="59"/>
        <end position="80"/>
    </location>
</feature>
<dbReference type="PANTHER" id="PTHR21580:SF28">
    <property type="entry name" value="BOREALIN N-TERMINAL DOMAIN-CONTAINING PROTEIN-RELATED"/>
    <property type="match status" value="1"/>
</dbReference>
<name>A0AAD1UHW7_EUPCR</name>
<sequence length="239" mass="26257">MPGKTLFNVDSPGEYSSINVSKAKSKWSFPKDSRFPKTKQSYCATAAYEILKGPDKAKGTSFGYGNRFKMRQSDSPEPGRYELGYNYDSRKAADPKYSFGAPGSRMDNSFLKKNIPGPGSYAPYPDFGKTSKKMSFGSRTMSMHDLRGMNPGPGSYDYSKPIGHGKGNISYRPGMRFKENTTAVPGPGSYSPGHSLSSSIERTKGGKWGSDSKKDMVLRNSVKNPGPGSYKIMRDFGNY</sequence>
<evidence type="ECO:0000313" key="2">
    <source>
        <dbReference type="EMBL" id="CAI2366982.1"/>
    </source>
</evidence>
<reference evidence="2" key="1">
    <citation type="submission" date="2023-07" db="EMBL/GenBank/DDBJ databases">
        <authorList>
            <consortium name="AG Swart"/>
            <person name="Singh M."/>
            <person name="Singh A."/>
            <person name="Seah K."/>
            <person name="Emmerich C."/>
        </authorList>
    </citation>
    <scope>NUCLEOTIDE SEQUENCE</scope>
    <source>
        <strain evidence="2">DP1</strain>
    </source>
</reference>
<comment type="caution">
    <text evidence="2">The sequence shown here is derived from an EMBL/GenBank/DDBJ whole genome shotgun (WGS) entry which is preliminary data.</text>
</comment>
<dbReference type="InterPro" id="IPR010736">
    <property type="entry name" value="SHIPPO-rpt"/>
</dbReference>
<dbReference type="PANTHER" id="PTHR21580">
    <property type="entry name" value="SHIPPO-1-RELATED"/>
    <property type="match status" value="1"/>
</dbReference>
<dbReference type="Pfam" id="PF07004">
    <property type="entry name" value="SHIPPO-rpt"/>
    <property type="match status" value="4"/>
</dbReference>
<feature type="compositionally biased region" description="Basic and acidic residues" evidence="1">
    <location>
        <begin position="71"/>
        <end position="80"/>
    </location>
</feature>
<dbReference type="InterPro" id="IPR051291">
    <property type="entry name" value="CIMAP"/>
</dbReference>
<feature type="compositionally biased region" description="Low complexity" evidence="1">
    <location>
        <begin position="185"/>
        <end position="199"/>
    </location>
</feature>
<dbReference type="Proteomes" id="UP001295684">
    <property type="component" value="Unassembled WGS sequence"/>
</dbReference>
<evidence type="ECO:0000313" key="3">
    <source>
        <dbReference type="Proteomes" id="UP001295684"/>
    </source>
</evidence>
<keyword evidence="3" id="KW-1185">Reference proteome</keyword>
<evidence type="ECO:0000256" key="1">
    <source>
        <dbReference type="SAM" id="MobiDB-lite"/>
    </source>
</evidence>
<protein>
    <submittedName>
        <fullName evidence="2">Uncharacterized protein</fullName>
    </submittedName>
</protein>
<proteinExistence type="predicted"/>
<organism evidence="2 3">
    <name type="scientific">Euplotes crassus</name>
    <dbReference type="NCBI Taxonomy" id="5936"/>
    <lineage>
        <taxon>Eukaryota</taxon>
        <taxon>Sar</taxon>
        <taxon>Alveolata</taxon>
        <taxon>Ciliophora</taxon>
        <taxon>Intramacronucleata</taxon>
        <taxon>Spirotrichea</taxon>
        <taxon>Hypotrichia</taxon>
        <taxon>Euplotida</taxon>
        <taxon>Euplotidae</taxon>
        <taxon>Moneuplotes</taxon>
    </lineage>
</organism>